<name>A0A285H3S4_9ACTN</name>
<feature type="transmembrane region" description="Helical" evidence="2">
    <location>
        <begin position="245"/>
        <end position="268"/>
    </location>
</feature>
<dbReference type="RefSeq" id="WP_143234527.1">
    <property type="nucleotide sequence ID" value="NZ_OBDY01000003.1"/>
</dbReference>
<keyword evidence="4" id="KW-1185">Reference proteome</keyword>
<proteinExistence type="predicted"/>
<sequence length="315" mass="33123">MNDRHDNPSPEDDDPSTNRTPSDEPSAYLPPPPREPIPPGHVPPPPAYTPPPNWSKGARAAYHAGPYDPLVSGDYSGWWQRGIFLLRTLWKPMALVQLAGNGPLVVLGGLAAVPVTYNGLSDQQWLDDPAVVLPVVIPVVLIAILVTLIVQLATVEIVAQHVTGRPVSVGAALLTGLRRLPAFIGWGIPAGLLIALGSIFCLLPGIYVAAVMVTLPVIILAERGRVIGRAFHLFHADFGASAARIATLFGVQLALGVAEGVVGIIAGLDPSGVTSIAVSVAFAIGTGVFLAPFLLTTYADLRARYEPFTTAQLAT</sequence>
<keyword evidence="2" id="KW-1133">Transmembrane helix</keyword>
<evidence type="ECO:0000313" key="4">
    <source>
        <dbReference type="Proteomes" id="UP000219612"/>
    </source>
</evidence>
<feature type="compositionally biased region" description="Pro residues" evidence="1">
    <location>
        <begin position="28"/>
        <end position="52"/>
    </location>
</feature>
<keyword evidence="2" id="KW-0812">Transmembrane</keyword>
<feature type="region of interest" description="Disordered" evidence="1">
    <location>
        <begin position="1"/>
        <end position="52"/>
    </location>
</feature>
<feature type="transmembrane region" description="Helical" evidence="2">
    <location>
        <begin position="206"/>
        <end position="224"/>
    </location>
</feature>
<feature type="transmembrane region" description="Helical" evidence="2">
    <location>
        <begin position="135"/>
        <end position="159"/>
    </location>
</feature>
<keyword evidence="2" id="KW-0472">Membrane</keyword>
<dbReference type="AlphaFoldDB" id="A0A285H3S4"/>
<evidence type="ECO:0000256" key="1">
    <source>
        <dbReference type="SAM" id="MobiDB-lite"/>
    </source>
</evidence>
<reference evidence="3 4" key="1">
    <citation type="submission" date="2017-09" db="EMBL/GenBank/DDBJ databases">
        <authorList>
            <person name="Ehlers B."/>
            <person name="Leendertz F.H."/>
        </authorList>
    </citation>
    <scope>NUCLEOTIDE SEQUENCE [LARGE SCALE GENOMIC DNA]</scope>
    <source>
        <strain evidence="3 4">CGMCC 4.6857</strain>
    </source>
</reference>
<dbReference type="OrthoDB" id="3296412at2"/>
<feature type="transmembrane region" description="Helical" evidence="2">
    <location>
        <begin position="94"/>
        <end position="115"/>
    </location>
</feature>
<organism evidence="3 4">
    <name type="scientific">Paractinoplanes atraurantiacus</name>
    <dbReference type="NCBI Taxonomy" id="1036182"/>
    <lineage>
        <taxon>Bacteria</taxon>
        <taxon>Bacillati</taxon>
        <taxon>Actinomycetota</taxon>
        <taxon>Actinomycetes</taxon>
        <taxon>Micromonosporales</taxon>
        <taxon>Micromonosporaceae</taxon>
        <taxon>Paractinoplanes</taxon>
    </lineage>
</organism>
<evidence type="ECO:0000256" key="2">
    <source>
        <dbReference type="SAM" id="Phobius"/>
    </source>
</evidence>
<gene>
    <name evidence="3" type="ORF">SAMN05421748_103243</name>
</gene>
<protein>
    <recommendedName>
        <fullName evidence="5">Membrane domain of glycerophosphoryl diester phosphodiesterase</fullName>
    </recommendedName>
</protein>
<evidence type="ECO:0008006" key="5">
    <source>
        <dbReference type="Google" id="ProtNLM"/>
    </source>
</evidence>
<accession>A0A285H3S4</accession>
<feature type="transmembrane region" description="Helical" evidence="2">
    <location>
        <begin position="274"/>
        <end position="295"/>
    </location>
</feature>
<dbReference type="Proteomes" id="UP000219612">
    <property type="component" value="Unassembled WGS sequence"/>
</dbReference>
<dbReference type="EMBL" id="OBDY01000003">
    <property type="protein sequence ID" value="SNY29396.1"/>
    <property type="molecule type" value="Genomic_DNA"/>
</dbReference>
<evidence type="ECO:0000313" key="3">
    <source>
        <dbReference type="EMBL" id="SNY29396.1"/>
    </source>
</evidence>